<dbReference type="InterPro" id="IPR050272">
    <property type="entry name" value="Isochorismatase-like_hydrls"/>
</dbReference>
<evidence type="ECO:0000256" key="1">
    <source>
        <dbReference type="ARBA" id="ARBA00022801"/>
    </source>
</evidence>
<dbReference type="GO" id="GO:0016787">
    <property type="term" value="F:hydrolase activity"/>
    <property type="evidence" value="ECO:0007669"/>
    <property type="project" value="UniProtKB-KW"/>
</dbReference>
<dbReference type="RefSeq" id="WP_345131337.1">
    <property type="nucleotide sequence ID" value="NZ_BAABAT010000018.1"/>
</dbReference>
<evidence type="ECO:0000313" key="3">
    <source>
        <dbReference type="EMBL" id="GAA4254281.1"/>
    </source>
</evidence>
<dbReference type="InterPro" id="IPR000868">
    <property type="entry name" value="Isochorismatase-like_dom"/>
</dbReference>
<keyword evidence="1 3" id="KW-0378">Hydrolase</keyword>
<reference evidence="4" key="1">
    <citation type="journal article" date="2019" name="Int. J. Syst. Evol. Microbiol.">
        <title>The Global Catalogue of Microorganisms (GCM) 10K type strain sequencing project: providing services to taxonomists for standard genome sequencing and annotation.</title>
        <authorList>
            <consortium name="The Broad Institute Genomics Platform"/>
            <consortium name="The Broad Institute Genome Sequencing Center for Infectious Disease"/>
            <person name="Wu L."/>
            <person name="Ma J."/>
        </authorList>
    </citation>
    <scope>NUCLEOTIDE SEQUENCE [LARGE SCALE GENOMIC DNA]</scope>
    <source>
        <strain evidence="4">JCM 17441</strain>
    </source>
</reference>
<name>A0ABP8DFN6_9ACTN</name>
<dbReference type="CDD" id="cd00431">
    <property type="entry name" value="cysteine_hydrolases"/>
    <property type="match status" value="1"/>
</dbReference>
<protein>
    <submittedName>
        <fullName evidence="3">Cysteine hydrolase</fullName>
    </submittedName>
</protein>
<dbReference type="InterPro" id="IPR036380">
    <property type="entry name" value="Isochorismatase-like_sf"/>
</dbReference>
<comment type="caution">
    <text evidence="3">The sequence shown here is derived from an EMBL/GenBank/DDBJ whole genome shotgun (WGS) entry which is preliminary data.</text>
</comment>
<dbReference type="SUPFAM" id="SSF52499">
    <property type="entry name" value="Isochorismatase-like hydrolases"/>
    <property type="match status" value="1"/>
</dbReference>
<organism evidence="3 4">
    <name type="scientific">Dactylosporangium darangshiense</name>
    <dbReference type="NCBI Taxonomy" id="579108"/>
    <lineage>
        <taxon>Bacteria</taxon>
        <taxon>Bacillati</taxon>
        <taxon>Actinomycetota</taxon>
        <taxon>Actinomycetes</taxon>
        <taxon>Micromonosporales</taxon>
        <taxon>Micromonosporaceae</taxon>
        <taxon>Dactylosporangium</taxon>
    </lineage>
</organism>
<evidence type="ECO:0000259" key="2">
    <source>
        <dbReference type="Pfam" id="PF00857"/>
    </source>
</evidence>
<gene>
    <name evidence="3" type="ORF">GCM10022255_058390</name>
</gene>
<proteinExistence type="predicted"/>
<dbReference type="PANTHER" id="PTHR43540:SF1">
    <property type="entry name" value="ISOCHORISMATASE HYDROLASE"/>
    <property type="match status" value="1"/>
</dbReference>
<evidence type="ECO:0000313" key="4">
    <source>
        <dbReference type="Proteomes" id="UP001500620"/>
    </source>
</evidence>
<dbReference type="EMBL" id="BAABAT010000018">
    <property type="protein sequence ID" value="GAA4254281.1"/>
    <property type="molecule type" value="Genomic_DNA"/>
</dbReference>
<feature type="domain" description="Isochorismatase-like" evidence="2">
    <location>
        <begin position="7"/>
        <end position="180"/>
    </location>
</feature>
<accession>A0ABP8DFN6</accession>
<dbReference type="Gene3D" id="3.40.50.850">
    <property type="entry name" value="Isochorismatase-like"/>
    <property type="match status" value="1"/>
</dbReference>
<dbReference type="Pfam" id="PF00857">
    <property type="entry name" value="Isochorismatase"/>
    <property type="match status" value="1"/>
</dbReference>
<dbReference type="PANTHER" id="PTHR43540">
    <property type="entry name" value="PEROXYUREIDOACRYLATE/UREIDOACRYLATE AMIDOHYDROLASE-RELATED"/>
    <property type="match status" value="1"/>
</dbReference>
<dbReference type="Proteomes" id="UP001500620">
    <property type="component" value="Unassembled WGS sequence"/>
</dbReference>
<sequence length="193" mass="20280">MSDARQVLLVMDFQQGIVARLGNEAVLAAAGRAVEAARAAGVPVMFVRVAFRPGFPEAAESNRTFGGIRGTGDAMTQDSPLTQIHPALAPRPDEPVIVKRRVSAFSGSDLDVLLRGARAGSLVLAGISTSGVVLSTLRQAADLDYSLTVLADACADPDPEIHRVLTEKVFPRQADVVGVDEWAGTLAPAQPVR</sequence>
<keyword evidence="4" id="KW-1185">Reference proteome</keyword>